<dbReference type="EMBL" id="JBHTAX010000001">
    <property type="protein sequence ID" value="MFC7189230.1"/>
    <property type="molecule type" value="Genomic_DNA"/>
</dbReference>
<dbReference type="InterPro" id="IPR013783">
    <property type="entry name" value="Ig-like_fold"/>
</dbReference>
<dbReference type="SMART" id="SM00769">
    <property type="entry name" value="WHy"/>
    <property type="match status" value="2"/>
</dbReference>
<dbReference type="Pfam" id="PF03168">
    <property type="entry name" value="LEA_2"/>
    <property type="match status" value="1"/>
</dbReference>
<gene>
    <name evidence="3" type="ORF">ACFQL7_04785</name>
</gene>
<evidence type="ECO:0000313" key="4">
    <source>
        <dbReference type="Proteomes" id="UP001596417"/>
    </source>
</evidence>
<dbReference type="Proteomes" id="UP001596417">
    <property type="component" value="Unassembled WGS sequence"/>
</dbReference>
<keyword evidence="4" id="KW-1185">Reference proteome</keyword>
<reference evidence="3 4" key="1">
    <citation type="journal article" date="2019" name="Int. J. Syst. Evol. Microbiol.">
        <title>The Global Catalogue of Microorganisms (GCM) 10K type strain sequencing project: providing services to taxonomists for standard genome sequencing and annotation.</title>
        <authorList>
            <consortium name="The Broad Institute Genomics Platform"/>
            <consortium name="The Broad Institute Genome Sequencing Center for Infectious Disease"/>
            <person name="Wu L."/>
            <person name="Ma J."/>
        </authorList>
    </citation>
    <scope>NUCLEOTIDE SEQUENCE [LARGE SCALE GENOMIC DNA]</scope>
    <source>
        <strain evidence="3 4">RDMS1</strain>
    </source>
</reference>
<dbReference type="Gene3D" id="2.60.40.10">
    <property type="entry name" value="Immunoglobulins"/>
    <property type="match status" value="2"/>
</dbReference>
<feature type="domain" description="Water stress and hypersensitive response" evidence="2">
    <location>
        <begin position="36"/>
        <end position="151"/>
    </location>
</feature>
<proteinExistence type="predicted"/>
<dbReference type="InterPro" id="IPR013990">
    <property type="entry name" value="WHy-dom"/>
</dbReference>
<keyword evidence="1" id="KW-0472">Membrane</keyword>
<name>A0ABD5YJ48_9EURY</name>
<sequence length="351" mass="40213">MDLESSLNKPLLVIVVVFLVVSTVVLCVIAFDRPRITAVNTEWGTVTEDRTEIVTQLAIENPRILGIIELFVDVEYSVSLNTVEIARGEKQSIQPSGKQNVVTVSTWANNDDIPKWWVTHINNNQTTTVRVNTDVVLTHDDLRVPLNSWTRTRTVRTNILEPLQNNETRTLRTFDQPLFIVNRTAAHWGQATARQTPLIASATITNPLPNAVPILNIGYTIRMNDIRVGSDVVDQRTDIPPGSTRTIETRAIINNTRLDEWWVTHLQRNETTQLTVDFYATIEYNGVQRRIPLDFLTYQRTIHTQLFSKNNSTERGRDSISDLPRTPAHLFPSDRRRFLMENPSERLQRNR</sequence>
<feature type="domain" description="Water stress and hypersensitive response" evidence="2">
    <location>
        <begin position="181"/>
        <end position="300"/>
    </location>
</feature>
<accession>A0ABD5YJ48</accession>
<feature type="transmembrane region" description="Helical" evidence="1">
    <location>
        <begin position="12"/>
        <end position="31"/>
    </location>
</feature>
<dbReference type="GeneID" id="76198797"/>
<dbReference type="RefSeq" id="WP_264555072.1">
    <property type="nucleotide sequence ID" value="NZ_CP109979.1"/>
</dbReference>
<organism evidence="3 4">
    <name type="scientific">Halocatena marina</name>
    <dbReference type="NCBI Taxonomy" id="2934937"/>
    <lineage>
        <taxon>Archaea</taxon>
        <taxon>Methanobacteriati</taxon>
        <taxon>Methanobacteriota</taxon>
        <taxon>Stenosarchaea group</taxon>
        <taxon>Halobacteria</taxon>
        <taxon>Halobacteriales</taxon>
        <taxon>Natronomonadaceae</taxon>
        <taxon>Halocatena</taxon>
    </lineage>
</organism>
<evidence type="ECO:0000313" key="3">
    <source>
        <dbReference type="EMBL" id="MFC7189230.1"/>
    </source>
</evidence>
<dbReference type="SUPFAM" id="SSF117070">
    <property type="entry name" value="LEA14-like"/>
    <property type="match status" value="2"/>
</dbReference>
<comment type="caution">
    <text evidence="3">The sequence shown here is derived from an EMBL/GenBank/DDBJ whole genome shotgun (WGS) entry which is preliminary data.</text>
</comment>
<evidence type="ECO:0000256" key="1">
    <source>
        <dbReference type="SAM" id="Phobius"/>
    </source>
</evidence>
<dbReference type="AlphaFoldDB" id="A0ABD5YJ48"/>
<keyword evidence="1" id="KW-1133">Transmembrane helix</keyword>
<keyword evidence="1" id="KW-0812">Transmembrane</keyword>
<dbReference type="InterPro" id="IPR004864">
    <property type="entry name" value="LEA_2"/>
</dbReference>
<evidence type="ECO:0000259" key="2">
    <source>
        <dbReference type="SMART" id="SM00769"/>
    </source>
</evidence>
<protein>
    <submittedName>
        <fullName evidence="3">LEA type 2 family protein</fullName>
    </submittedName>
</protein>